<dbReference type="Proteomes" id="UP000308092">
    <property type="component" value="Unassembled WGS sequence"/>
</dbReference>
<name>A0A4S3JTZ0_9EURO</name>
<organism evidence="1 2">
    <name type="scientific">Aspergillus tanneri</name>
    <dbReference type="NCBI Taxonomy" id="1220188"/>
    <lineage>
        <taxon>Eukaryota</taxon>
        <taxon>Fungi</taxon>
        <taxon>Dikarya</taxon>
        <taxon>Ascomycota</taxon>
        <taxon>Pezizomycotina</taxon>
        <taxon>Eurotiomycetes</taxon>
        <taxon>Eurotiomycetidae</taxon>
        <taxon>Eurotiales</taxon>
        <taxon>Aspergillaceae</taxon>
        <taxon>Aspergillus</taxon>
        <taxon>Aspergillus subgen. Circumdati</taxon>
    </lineage>
</organism>
<evidence type="ECO:0000313" key="1">
    <source>
        <dbReference type="EMBL" id="THC97681.1"/>
    </source>
</evidence>
<keyword evidence="2" id="KW-1185">Reference proteome</keyword>
<proteinExistence type="predicted"/>
<comment type="caution">
    <text evidence="1">The sequence shown here is derived from an EMBL/GenBank/DDBJ whole genome shotgun (WGS) entry which is preliminary data.</text>
</comment>
<dbReference type="EMBL" id="SOSA01000067">
    <property type="protein sequence ID" value="THC97681.1"/>
    <property type="molecule type" value="Genomic_DNA"/>
</dbReference>
<protein>
    <submittedName>
        <fullName evidence="1">Uncharacterized protein</fullName>
    </submittedName>
</protein>
<gene>
    <name evidence="1" type="ORF">EYZ11_002844</name>
</gene>
<sequence>MQVKTSGELQISPKQAQQVTGKLAVIECYIHPSDRSLTLDRFGEAIGGQAGRFPNRALTIEQH</sequence>
<dbReference type="AlphaFoldDB" id="A0A4S3JTZ0"/>
<reference evidence="1 2" key="1">
    <citation type="submission" date="2019-03" db="EMBL/GenBank/DDBJ databases">
        <title>The genome sequence of a newly discovered highly antifungal drug resistant Aspergillus species, Aspergillus tanneri NIH 1004.</title>
        <authorList>
            <person name="Mounaud S."/>
            <person name="Singh I."/>
            <person name="Joardar V."/>
            <person name="Pakala S."/>
            <person name="Pakala S."/>
            <person name="Venepally P."/>
            <person name="Hoover J."/>
            <person name="Nierman W."/>
            <person name="Chung J."/>
            <person name="Losada L."/>
        </authorList>
    </citation>
    <scope>NUCLEOTIDE SEQUENCE [LARGE SCALE GENOMIC DNA]</scope>
    <source>
        <strain evidence="1 2">NIH1004</strain>
    </source>
</reference>
<dbReference type="VEuPathDB" id="FungiDB:EYZ11_002844"/>
<evidence type="ECO:0000313" key="2">
    <source>
        <dbReference type="Proteomes" id="UP000308092"/>
    </source>
</evidence>
<accession>A0A4S3JTZ0</accession>